<proteinExistence type="predicted"/>
<keyword evidence="2" id="KW-1185">Reference proteome</keyword>
<accession>A0A699Y9Z3</accession>
<protein>
    <submittedName>
        <fullName evidence="1">Uncharacterized protein</fullName>
    </submittedName>
</protein>
<organism evidence="1 2">
    <name type="scientific">Haematococcus lacustris</name>
    <name type="common">Green alga</name>
    <name type="synonym">Haematococcus pluvialis</name>
    <dbReference type="NCBI Taxonomy" id="44745"/>
    <lineage>
        <taxon>Eukaryota</taxon>
        <taxon>Viridiplantae</taxon>
        <taxon>Chlorophyta</taxon>
        <taxon>core chlorophytes</taxon>
        <taxon>Chlorophyceae</taxon>
        <taxon>CS clade</taxon>
        <taxon>Chlamydomonadales</taxon>
        <taxon>Haematococcaceae</taxon>
        <taxon>Haematococcus</taxon>
    </lineage>
</organism>
<dbReference type="AlphaFoldDB" id="A0A699Y9Z3"/>
<comment type="caution">
    <text evidence="1">The sequence shown here is derived from an EMBL/GenBank/DDBJ whole genome shotgun (WGS) entry which is preliminary data.</text>
</comment>
<sequence>MQVEVTRELAQAHVVVAAKKSSSGRHNKLKQYHISSIEDQARGTLTSLLRGQLCLSFYGVGYIAKWLRVAEQYQLAWLKDVD</sequence>
<gene>
    <name evidence="1" type="ORF">HaLaN_00750</name>
</gene>
<evidence type="ECO:0000313" key="2">
    <source>
        <dbReference type="Proteomes" id="UP000485058"/>
    </source>
</evidence>
<reference evidence="1 2" key="1">
    <citation type="submission" date="2020-02" db="EMBL/GenBank/DDBJ databases">
        <title>Draft genome sequence of Haematococcus lacustris strain NIES-144.</title>
        <authorList>
            <person name="Morimoto D."/>
            <person name="Nakagawa S."/>
            <person name="Yoshida T."/>
            <person name="Sawayama S."/>
        </authorList>
    </citation>
    <scope>NUCLEOTIDE SEQUENCE [LARGE SCALE GENOMIC DNA]</scope>
    <source>
        <strain evidence="1 2">NIES-144</strain>
    </source>
</reference>
<dbReference type="Proteomes" id="UP000485058">
    <property type="component" value="Unassembled WGS sequence"/>
</dbReference>
<name>A0A699Y9Z3_HAELA</name>
<dbReference type="EMBL" id="BLLF01000025">
    <property type="protein sequence ID" value="GFH06165.1"/>
    <property type="molecule type" value="Genomic_DNA"/>
</dbReference>
<evidence type="ECO:0000313" key="1">
    <source>
        <dbReference type="EMBL" id="GFH06165.1"/>
    </source>
</evidence>